<organism evidence="1 2">
    <name type="scientific">Cymbomonas tetramitiformis</name>
    <dbReference type="NCBI Taxonomy" id="36881"/>
    <lineage>
        <taxon>Eukaryota</taxon>
        <taxon>Viridiplantae</taxon>
        <taxon>Chlorophyta</taxon>
        <taxon>Pyramimonadophyceae</taxon>
        <taxon>Pyramimonadales</taxon>
        <taxon>Pyramimonadaceae</taxon>
        <taxon>Cymbomonas</taxon>
    </lineage>
</organism>
<dbReference type="InterPro" id="IPR006476">
    <property type="entry name" value="CHP01589_pln"/>
</dbReference>
<keyword evidence="2" id="KW-1185">Reference proteome</keyword>
<name>A0AAE0L515_9CHLO</name>
<protein>
    <submittedName>
        <fullName evidence="1">Uncharacterized protein</fullName>
    </submittedName>
</protein>
<gene>
    <name evidence="1" type="ORF">CYMTET_19690</name>
</gene>
<evidence type="ECO:0000313" key="1">
    <source>
        <dbReference type="EMBL" id="KAK3271985.1"/>
    </source>
</evidence>
<comment type="caution">
    <text evidence="1">The sequence shown here is derived from an EMBL/GenBank/DDBJ whole genome shotgun (WGS) entry which is preliminary data.</text>
</comment>
<accession>A0AAE0L515</accession>
<proteinExistence type="predicted"/>
<dbReference type="Pfam" id="PF09713">
    <property type="entry name" value="A_thal_3526"/>
    <property type="match status" value="1"/>
</dbReference>
<dbReference type="AlphaFoldDB" id="A0AAE0L515"/>
<sequence length="131" mass="15048">MLANTDSLWGIAQNLGLPTVRKDVLCILVHECINQNLSRHETSLLLRFQANIEPLYTDLVWNELESREPEKFTQHYESLHHRAPLTTAEFERAAFAVSSVNLHRLPYSLRGRRHKLQCIPHNGGRARLASV</sequence>
<evidence type="ECO:0000313" key="2">
    <source>
        <dbReference type="Proteomes" id="UP001190700"/>
    </source>
</evidence>
<reference evidence="1 2" key="1">
    <citation type="journal article" date="2015" name="Genome Biol. Evol.">
        <title>Comparative Genomics of a Bacterivorous Green Alga Reveals Evolutionary Causalities and Consequences of Phago-Mixotrophic Mode of Nutrition.</title>
        <authorList>
            <person name="Burns J.A."/>
            <person name="Paasch A."/>
            <person name="Narechania A."/>
            <person name="Kim E."/>
        </authorList>
    </citation>
    <scope>NUCLEOTIDE SEQUENCE [LARGE SCALE GENOMIC DNA]</scope>
    <source>
        <strain evidence="1 2">PLY_AMNH</strain>
    </source>
</reference>
<dbReference type="Proteomes" id="UP001190700">
    <property type="component" value="Unassembled WGS sequence"/>
</dbReference>
<dbReference type="EMBL" id="LGRX02009229">
    <property type="protein sequence ID" value="KAK3271985.1"/>
    <property type="molecule type" value="Genomic_DNA"/>
</dbReference>